<evidence type="ECO:0000313" key="3">
    <source>
        <dbReference type="EMBL" id="OWK36170.1"/>
    </source>
</evidence>
<reference evidence="4" key="1">
    <citation type="submission" date="2017-06" db="EMBL/GenBank/DDBJ databases">
        <title>Genome analysis of Fimbriiglobus ruber SP5, the first member of the order Planctomycetales with confirmed chitinolytic capability.</title>
        <authorList>
            <person name="Ravin N.V."/>
            <person name="Rakitin A.L."/>
            <person name="Ivanova A.A."/>
            <person name="Beletsky A.V."/>
            <person name="Kulichevskaya I.S."/>
            <person name="Mardanov A.V."/>
            <person name="Dedysh S.N."/>
        </authorList>
    </citation>
    <scope>NUCLEOTIDE SEQUENCE [LARGE SCALE GENOMIC DNA]</scope>
    <source>
        <strain evidence="4">SP5</strain>
    </source>
</reference>
<dbReference type="Proteomes" id="UP000214646">
    <property type="component" value="Unassembled WGS sequence"/>
</dbReference>
<dbReference type="PANTHER" id="PTHR16026">
    <property type="entry name" value="CARTILAGE ACIDIC PROTEIN 1"/>
    <property type="match status" value="1"/>
</dbReference>
<evidence type="ECO:0000259" key="2">
    <source>
        <dbReference type="Pfam" id="PF07593"/>
    </source>
</evidence>
<proteinExistence type="predicted"/>
<keyword evidence="4" id="KW-1185">Reference proteome</keyword>
<protein>
    <recommendedName>
        <fullName evidence="2">ASPIC/UnbV domain-containing protein</fullName>
    </recommendedName>
</protein>
<sequence length="464" mass="49299">MFTDVSALIARNVPAPRYGVAAFDRGADGGAAFFVAGFGAPNLVLVWLGGQLRDVTPPVLADPDRLAIGVAAGDVDGDGREELFVLNSDTFAGPKQFADRLFHVDPDGRWTDLFSRPGNKAARNLSAGRSVAAVDRRGTGRYGFAVANYGQPFRFYELAPNGHLTDLAPALGLDRTTGGRGLWAGPLVSDLTDLFCVNERGPNFLFKNRGDGRFEEVAGEFLLSDPDEHARGVTALDADGDGRLDLCWGNWEGPHRLMVRGVDGTFKDRATPAMALPGAVRTVIAADFDNDGYEELFFNNIGEPNRLFGQTTPAGPGHDAIRWRLLDPGPATEPEGLGTGAAVADIDGDGVLELLVAHGETTPQPLSLFKVPPNGNGWVRVKPLTRFGAPARGALVRLTAGGRTQVRVIDGGSGYLCQMEPVAHFGLGPVSHVDSVTITWPGGATRTLADVRPREVVVVPHPEA</sequence>
<name>A0A225D3K1_9BACT</name>
<dbReference type="RefSeq" id="WP_088259220.1">
    <property type="nucleotide sequence ID" value="NZ_NIDE01000017.1"/>
</dbReference>
<dbReference type="PANTHER" id="PTHR16026:SF0">
    <property type="entry name" value="CARTILAGE ACIDIC PROTEIN 1"/>
    <property type="match status" value="1"/>
</dbReference>
<accession>A0A225D3K1</accession>
<evidence type="ECO:0000256" key="1">
    <source>
        <dbReference type="ARBA" id="ARBA00022729"/>
    </source>
</evidence>
<dbReference type="InterPro" id="IPR028994">
    <property type="entry name" value="Integrin_alpha_N"/>
</dbReference>
<dbReference type="AlphaFoldDB" id="A0A225D3K1"/>
<dbReference type="SUPFAM" id="SSF69318">
    <property type="entry name" value="Integrin alpha N-terminal domain"/>
    <property type="match status" value="1"/>
</dbReference>
<keyword evidence="1" id="KW-0732">Signal</keyword>
<dbReference type="InterPro" id="IPR013517">
    <property type="entry name" value="FG-GAP"/>
</dbReference>
<organism evidence="3 4">
    <name type="scientific">Fimbriiglobus ruber</name>
    <dbReference type="NCBI Taxonomy" id="1908690"/>
    <lineage>
        <taxon>Bacteria</taxon>
        <taxon>Pseudomonadati</taxon>
        <taxon>Planctomycetota</taxon>
        <taxon>Planctomycetia</taxon>
        <taxon>Gemmatales</taxon>
        <taxon>Gemmataceae</taxon>
        <taxon>Fimbriiglobus</taxon>
    </lineage>
</organism>
<dbReference type="OrthoDB" id="1488578at2"/>
<dbReference type="Gene3D" id="2.130.10.130">
    <property type="entry name" value="Integrin alpha, N-terminal"/>
    <property type="match status" value="1"/>
</dbReference>
<dbReference type="InterPro" id="IPR027039">
    <property type="entry name" value="Crtac1"/>
</dbReference>
<gene>
    <name evidence="3" type="ORF">FRUB_08733</name>
</gene>
<dbReference type="InterPro" id="IPR011519">
    <property type="entry name" value="UnbV_ASPIC"/>
</dbReference>
<feature type="domain" description="ASPIC/UnbV" evidence="2">
    <location>
        <begin position="391"/>
        <end position="454"/>
    </location>
</feature>
<dbReference type="Pfam" id="PF07593">
    <property type="entry name" value="UnbV_ASPIC"/>
    <property type="match status" value="1"/>
</dbReference>
<evidence type="ECO:0000313" key="4">
    <source>
        <dbReference type="Proteomes" id="UP000214646"/>
    </source>
</evidence>
<dbReference type="Pfam" id="PF13517">
    <property type="entry name" value="FG-GAP_3"/>
    <property type="match status" value="1"/>
</dbReference>
<comment type="caution">
    <text evidence="3">The sequence shown here is derived from an EMBL/GenBank/DDBJ whole genome shotgun (WGS) entry which is preliminary data.</text>
</comment>
<dbReference type="EMBL" id="NIDE01000017">
    <property type="protein sequence ID" value="OWK36170.1"/>
    <property type="molecule type" value="Genomic_DNA"/>
</dbReference>